<dbReference type="Pfam" id="PF00082">
    <property type="entry name" value="Peptidase_S8"/>
    <property type="match status" value="1"/>
</dbReference>
<dbReference type="PANTHER" id="PTHR35037">
    <property type="entry name" value="C-TERMINAL REGION OF AIDA-LIKE PROTEIN"/>
    <property type="match status" value="1"/>
</dbReference>
<dbReference type="SUPFAM" id="SSF52743">
    <property type="entry name" value="Subtilisin-like"/>
    <property type="match status" value="1"/>
</dbReference>
<dbReference type="InterPro" id="IPR034061">
    <property type="entry name" value="Peptidases_S8_Autotransporter"/>
</dbReference>
<feature type="active site" description="Charge relay system" evidence="2">
    <location>
        <position position="178"/>
    </location>
</feature>
<keyword evidence="2" id="KW-0378">Hydrolase</keyword>
<dbReference type="CDD" id="cd04848">
    <property type="entry name" value="Peptidases_S8_Autotransporter_serine_protease_like"/>
    <property type="match status" value="1"/>
</dbReference>
<organism evidence="6 7">
    <name type="scientific">Leptotrichia trevisanii</name>
    <dbReference type="NCBI Taxonomy" id="109328"/>
    <lineage>
        <taxon>Bacteria</taxon>
        <taxon>Fusobacteriati</taxon>
        <taxon>Fusobacteriota</taxon>
        <taxon>Fusobacteriia</taxon>
        <taxon>Fusobacteriales</taxon>
        <taxon>Leptotrichiaceae</taxon>
        <taxon>Leptotrichia</taxon>
    </lineage>
</organism>
<feature type="signal peptide" evidence="4">
    <location>
        <begin position="1"/>
        <end position="18"/>
    </location>
</feature>
<evidence type="ECO:0000259" key="5">
    <source>
        <dbReference type="PROSITE" id="PS51208"/>
    </source>
</evidence>
<evidence type="ECO:0000256" key="1">
    <source>
        <dbReference type="ARBA" id="ARBA00022729"/>
    </source>
</evidence>
<dbReference type="InterPro" id="IPR036852">
    <property type="entry name" value="Peptidase_S8/S53_dom_sf"/>
</dbReference>
<feature type="active site" description="Charge relay system" evidence="2">
    <location>
        <position position="371"/>
    </location>
</feature>
<dbReference type="Gene3D" id="3.40.50.200">
    <property type="entry name" value="Peptidase S8/S53 domain"/>
    <property type="match status" value="1"/>
</dbReference>
<dbReference type="RefSeq" id="WP_155282309.1">
    <property type="nucleotide sequence ID" value="NZ_AP019831.1"/>
</dbReference>
<dbReference type="GO" id="GO:0006508">
    <property type="term" value="P:proteolysis"/>
    <property type="evidence" value="ECO:0007669"/>
    <property type="project" value="UniProtKB-KW"/>
</dbReference>
<feature type="compositionally biased region" description="Basic and acidic residues" evidence="3">
    <location>
        <begin position="96"/>
        <end position="111"/>
    </location>
</feature>
<feature type="chain" id="PRO_5022045967" evidence="4">
    <location>
        <begin position="19"/>
        <end position="1033"/>
    </location>
</feature>
<feature type="domain" description="Autotransporter" evidence="5">
    <location>
        <begin position="747"/>
        <end position="1033"/>
    </location>
</feature>
<dbReference type="NCBIfam" id="TIGR02601">
    <property type="entry name" value="autotrns_rpt"/>
    <property type="match status" value="1"/>
</dbReference>
<evidence type="ECO:0000313" key="6">
    <source>
        <dbReference type="EMBL" id="BBM44035.1"/>
    </source>
</evidence>
<dbReference type="Pfam" id="PF12951">
    <property type="entry name" value="PATR"/>
    <property type="match status" value="1"/>
</dbReference>
<evidence type="ECO:0000256" key="3">
    <source>
        <dbReference type="SAM" id="MobiDB-lite"/>
    </source>
</evidence>
<evidence type="ECO:0000313" key="7">
    <source>
        <dbReference type="Proteomes" id="UP000422644"/>
    </source>
</evidence>
<dbReference type="GO" id="GO:0004252">
    <property type="term" value="F:serine-type endopeptidase activity"/>
    <property type="evidence" value="ECO:0007669"/>
    <property type="project" value="UniProtKB-UniRule"/>
</dbReference>
<dbReference type="Pfam" id="PF03797">
    <property type="entry name" value="Autotransporter"/>
    <property type="match status" value="1"/>
</dbReference>
<comment type="similarity">
    <text evidence="2">Belongs to the peptidase S8 family.</text>
</comment>
<dbReference type="SMART" id="SM00869">
    <property type="entry name" value="Autotransporter"/>
    <property type="match status" value="1"/>
</dbReference>
<dbReference type="EMBL" id="AP019831">
    <property type="protein sequence ID" value="BBM44035.1"/>
    <property type="molecule type" value="Genomic_DNA"/>
</dbReference>
<dbReference type="InterPro" id="IPR005546">
    <property type="entry name" value="Autotransporte_beta"/>
</dbReference>
<dbReference type="InterPro" id="IPR013425">
    <property type="entry name" value="Autotrns_rpt"/>
</dbReference>
<dbReference type="OrthoDB" id="5360469at2"/>
<dbReference type="Proteomes" id="UP000422644">
    <property type="component" value="Chromosome"/>
</dbReference>
<dbReference type="InterPro" id="IPR000209">
    <property type="entry name" value="Peptidase_S8/S53_dom"/>
</dbReference>
<keyword evidence="7" id="KW-1185">Reference proteome</keyword>
<accession>A0A510K070</accession>
<feature type="compositionally biased region" description="Low complexity" evidence="3">
    <location>
        <begin position="54"/>
        <end position="69"/>
    </location>
</feature>
<reference evidence="6 7" key="1">
    <citation type="submission" date="2019-07" db="EMBL/GenBank/DDBJ databases">
        <title>Complete Genome Sequence of Leptotrichia trevisanii Strain JMUB3870.</title>
        <authorList>
            <person name="Watanabe S."/>
            <person name="Cui L."/>
        </authorList>
    </citation>
    <scope>NUCLEOTIDE SEQUENCE [LARGE SCALE GENOMIC DNA]</scope>
    <source>
        <strain evidence="6 7">JMUB3870</strain>
    </source>
</reference>
<dbReference type="PROSITE" id="PS51257">
    <property type="entry name" value="PROKAR_LIPOPROTEIN"/>
    <property type="match status" value="1"/>
</dbReference>
<feature type="active site" description="Charge relay system" evidence="2">
    <location>
        <position position="123"/>
    </location>
</feature>
<feature type="compositionally biased region" description="Polar residues" evidence="3">
    <location>
        <begin position="27"/>
        <end position="36"/>
    </location>
</feature>
<dbReference type="AlphaFoldDB" id="A0A510K070"/>
<evidence type="ECO:0000256" key="4">
    <source>
        <dbReference type="SAM" id="SignalP"/>
    </source>
</evidence>
<gene>
    <name evidence="6" type="ORF">JMUB3870_0125</name>
</gene>
<evidence type="ECO:0000256" key="2">
    <source>
        <dbReference type="PROSITE-ProRule" id="PRU01240"/>
    </source>
</evidence>
<protein>
    <submittedName>
        <fullName evidence="6">Outer membrane autotransporter barrel domain-containing protein</fullName>
    </submittedName>
</protein>
<dbReference type="Gene3D" id="2.40.128.130">
    <property type="entry name" value="Autotransporter beta-domain"/>
    <property type="match status" value="1"/>
</dbReference>
<dbReference type="SUPFAM" id="SSF103515">
    <property type="entry name" value="Autotransporter"/>
    <property type="match status" value="1"/>
</dbReference>
<sequence length="1033" mass="110832">MKKGIVLISLIAILSSCGGGGGGGSSVTQTAGTAPTPTVPSLPGNTAGTGGTGNKENNNGTTNIIGENKQNLPKPILPTEENKTNNPSVPEIKPQASEKDTRFPKPTDRRNITGAGVKVGVLDSDFLSNNAYTDSFYTDGLLNLGTEFGKVLTEEFGDRFTAIQKTLDTYSTLSEDDHGLMVATILAGKSGKGAKGASVYGVSFGERGGHLITDKEKYEDLYNRGVRIFNQSFGTALEFSDYNFSNYKPHLYPSVMRESQVNDSSILDRRIDELNNFYKKAVNNGSLFVWAAGNTTTDRNGRTKTYNAPTIQAGMPHYIPELYRGWIAVVGVQPDGREYPVHLARAGKAKWWTISASGDCELPRCSAYGSSFAAPRVTATAVKVKEKFPWMTGHELKQTILTTAKDLGQPGVDSIFGWGLLDEAKALKGPAKFSSELIVGERAALGGLRGQFNANVTDGTSIFENDIDGEGGLKKSGNGTLVLTGNNTYHGSTDIIGGTLEIYGENGSNIDISQNGTLITYPTTMIGLRNGNGTISKVNVQNDGGTFENRGSGAVITGDYIAGNGAVTKAEIGTKLKVNGTVNLNGNNTLQTLSNRYVTAKPVSSTVIEAEKGINGSFNKVETPELINGNVETADNKVNVKLSRKNMVDYVEKIAESDEMQKTTAENLETAFQKLDQNIENGTAGNVAQFERKAAKLQALTSSNRAAVLDSLSGQIYASAQALTFQHSQTVNKDLSNRLVMLGTLDNVGDKFGLWFSGFGANGKLKQDGYGKGDTKVAGGQVGVDKQFGENLILGTALSYSKADIKFDRYGGKSDANNFGVSLYGRLGNKNVPFYLQGRFGIGFVDSDVERDIILSNNDFTRAKINHNDKVYSGYLETGYDIKNDNGDFVVTPFVGLTHDTVVRGSFSEEKSQFGLTADKKNYNQTAALLGLRVGKAVNWNGGSKTTFQGYVTHQRAFNDQDLSFDARYTGLPGATFKVKGIGLSKNRTWVGVGALTEVNSGFGWYVNYDGSIDSGKGKGNNNVFTTGVRFNF</sequence>
<proteinExistence type="inferred from homology"/>
<dbReference type="InterPro" id="IPR036709">
    <property type="entry name" value="Autotransporte_beta_dom_sf"/>
</dbReference>
<keyword evidence="2" id="KW-0645">Protease</keyword>
<name>A0A510K070_9FUSO</name>
<keyword evidence="2" id="KW-0720">Serine protease</keyword>
<feature type="region of interest" description="Disordered" evidence="3">
    <location>
        <begin position="19"/>
        <end position="111"/>
    </location>
</feature>
<dbReference type="InterPro" id="IPR051551">
    <property type="entry name" value="Autotransporter_adhesion"/>
</dbReference>
<dbReference type="PANTHER" id="PTHR35037:SF3">
    <property type="entry name" value="C-TERMINAL REGION OF AIDA-LIKE PROTEIN"/>
    <property type="match status" value="1"/>
</dbReference>
<dbReference type="PROSITE" id="PS51892">
    <property type="entry name" value="SUBTILASE"/>
    <property type="match status" value="1"/>
</dbReference>
<dbReference type="InterPro" id="IPR006315">
    <property type="entry name" value="OM_autotransptr_brl_dom"/>
</dbReference>
<dbReference type="GO" id="GO:0019867">
    <property type="term" value="C:outer membrane"/>
    <property type="evidence" value="ECO:0007669"/>
    <property type="project" value="InterPro"/>
</dbReference>
<dbReference type="NCBIfam" id="TIGR01414">
    <property type="entry name" value="autotrans_barl"/>
    <property type="match status" value="1"/>
</dbReference>
<keyword evidence="1 4" id="KW-0732">Signal</keyword>
<dbReference type="PROSITE" id="PS51208">
    <property type="entry name" value="AUTOTRANSPORTER"/>
    <property type="match status" value="1"/>
</dbReference>